<gene>
    <name evidence="1" type="ORF">Cgig2_003311</name>
</gene>
<keyword evidence="2" id="KW-1185">Reference proteome</keyword>
<comment type="caution">
    <text evidence="1">The sequence shown here is derived from an EMBL/GenBank/DDBJ whole genome shotgun (WGS) entry which is preliminary data.</text>
</comment>
<dbReference type="AlphaFoldDB" id="A0A9Q1K1X8"/>
<name>A0A9Q1K1X8_9CARY</name>
<evidence type="ECO:0000313" key="1">
    <source>
        <dbReference type="EMBL" id="KAJ8435656.1"/>
    </source>
</evidence>
<organism evidence="1 2">
    <name type="scientific">Carnegiea gigantea</name>
    <dbReference type="NCBI Taxonomy" id="171969"/>
    <lineage>
        <taxon>Eukaryota</taxon>
        <taxon>Viridiplantae</taxon>
        <taxon>Streptophyta</taxon>
        <taxon>Embryophyta</taxon>
        <taxon>Tracheophyta</taxon>
        <taxon>Spermatophyta</taxon>
        <taxon>Magnoliopsida</taxon>
        <taxon>eudicotyledons</taxon>
        <taxon>Gunneridae</taxon>
        <taxon>Pentapetalae</taxon>
        <taxon>Caryophyllales</taxon>
        <taxon>Cactineae</taxon>
        <taxon>Cactaceae</taxon>
        <taxon>Cactoideae</taxon>
        <taxon>Echinocereeae</taxon>
        <taxon>Carnegiea</taxon>
    </lineage>
</organism>
<protein>
    <submittedName>
        <fullName evidence="1">Uncharacterized protein</fullName>
    </submittedName>
</protein>
<evidence type="ECO:0000313" key="2">
    <source>
        <dbReference type="Proteomes" id="UP001153076"/>
    </source>
</evidence>
<sequence>MQITKPLFLLIKFCDGEGPKMVEAYERIDNMLGELKEIRKDNVHKDDYPIMEQIVLDRWEKMNIPIHCLGFALNLTFYDANFLKISAPGGVERKPSNLDGEVMSGVLEAFRKITESKEEEKLLREQYAVFHQRKRGLFATLACQEDADEDHTQQKIHENEQSEPKQFHDFVTPRIRVVCEADIEPVRQLLQTEDAGDTDPLFPNGLVLNLECKGAQHLDKQKEVRSLLVQYKMGMVSVLETKVKKQIMGFVMGKVLETIKKQNMEFVVGKVFRGWSYF</sequence>
<dbReference type="OrthoDB" id="2017576at2759"/>
<reference evidence="1" key="1">
    <citation type="submission" date="2022-04" db="EMBL/GenBank/DDBJ databases">
        <title>Carnegiea gigantea Genome sequencing and assembly v2.</title>
        <authorList>
            <person name="Copetti D."/>
            <person name="Sanderson M.J."/>
            <person name="Burquez A."/>
            <person name="Wojciechowski M.F."/>
        </authorList>
    </citation>
    <scope>NUCLEOTIDE SEQUENCE</scope>
    <source>
        <strain evidence="1">SGP5-SGP5p</strain>
        <tissue evidence="1">Aerial part</tissue>
    </source>
</reference>
<dbReference type="Proteomes" id="UP001153076">
    <property type="component" value="Unassembled WGS sequence"/>
</dbReference>
<dbReference type="EMBL" id="JAKOGI010000397">
    <property type="protein sequence ID" value="KAJ8435656.1"/>
    <property type="molecule type" value="Genomic_DNA"/>
</dbReference>
<proteinExistence type="predicted"/>
<accession>A0A9Q1K1X8</accession>